<dbReference type="EMBL" id="JAUTAL010000001">
    <property type="protein sequence ID" value="MDQ1095951.1"/>
    <property type="molecule type" value="Genomic_DNA"/>
</dbReference>
<dbReference type="SUPFAM" id="SSF46894">
    <property type="entry name" value="C-terminal effector domain of the bipartite response regulators"/>
    <property type="match status" value="1"/>
</dbReference>
<dbReference type="PROSITE" id="PS00622">
    <property type="entry name" value="HTH_LUXR_1"/>
    <property type="match status" value="1"/>
</dbReference>
<dbReference type="SMART" id="SM00421">
    <property type="entry name" value="HTH_LUXR"/>
    <property type="match status" value="1"/>
</dbReference>
<feature type="domain" description="HTH luxR-type" evidence="4">
    <location>
        <begin position="187"/>
        <end position="250"/>
    </location>
</feature>
<reference evidence="5 6" key="1">
    <citation type="submission" date="2023-07" db="EMBL/GenBank/DDBJ databases">
        <title>Functional and genomic diversity of the sorghum phyllosphere microbiome.</title>
        <authorList>
            <person name="Shade A."/>
        </authorList>
    </citation>
    <scope>NUCLEOTIDE SEQUENCE [LARGE SCALE GENOMIC DNA]</scope>
    <source>
        <strain evidence="5 6">SORGH_AS_1064</strain>
    </source>
</reference>
<organism evidence="5 6">
    <name type="scientific">Chryseobacterium camelliae</name>
    <dbReference type="NCBI Taxonomy" id="1265445"/>
    <lineage>
        <taxon>Bacteria</taxon>
        <taxon>Pseudomonadati</taxon>
        <taxon>Bacteroidota</taxon>
        <taxon>Flavobacteriia</taxon>
        <taxon>Flavobacteriales</taxon>
        <taxon>Weeksellaceae</taxon>
        <taxon>Chryseobacterium group</taxon>
        <taxon>Chryseobacterium</taxon>
    </lineage>
</organism>
<dbReference type="InterPro" id="IPR000792">
    <property type="entry name" value="Tscrpt_reg_LuxR_C"/>
</dbReference>
<protein>
    <submittedName>
        <fullName evidence="5">DNA-binding CsgD family transcriptional regulator</fullName>
    </submittedName>
</protein>
<dbReference type="PROSITE" id="PS50043">
    <property type="entry name" value="HTH_LUXR_2"/>
    <property type="match status" value="1"/>
</dbReference>
<dbReference type="PRINTS" id="PR00038">
    <property type="entry name" value="HTHLUXR"/>
</dbReference>
<evidence type="ECO:0000256" key="2">
    <source>
        <dbReference type="ARBA" id="ARBA00023125"/>
    </source>
</evidence>
<dbReference type="GO" id="GO:0003677">
    <property type="term" value="F:DNA binding"/>
    <property type="evidence" value="ECO:0007669"/>
    <property type="project" value="UniProtKB-KW"/>
</dbReference>
<evidence type="ECO:0000256" key="3">
    <source>
        <dbReference type="ARBA" id="ARBA00023163"/>
    </source>
</evidence>
<keyword evidence="3" id="KW-0804">Transcription</keyword>
<evidence type="ECO:0000313" key="5">
    <source>
        <dbReference type="EMBL" id="MDQ1095951.1"/>
    </source>
</evidence>
<accession>A0ABU0TFV8</accession>
<sequence>MEILETLNQALLNNSPNGKGCHLDINTYQQMALMYSRIENAMVVLSDMQAGKSFIYGSALSRRLGLSLADHPTEIDSIWEEEIISRIHPEDRLKKYVHELRFFTYLQTIQFSEHAPCYVSSRIRMKDSIAEYMNVRHRMFYVYSPVNHHLRFALCLYHMENHMKDKLQNPEFLIVNSISGEIIYEDRLDYSHILTSREMEILKHIGEGYTSKEIAAQLCISINTVNRHRQNILEKLRVKNSIKAVYTQLP</sequence>
<evidence type="ECO:0000256" key="1">
    <source>
        <dbReference type="ARBA" id="ARBA00023015"/>
    </source>
</evidence>
<dbReference type="Pfam" id="PF00196">
    <property type="entry name" value="GerE"/>
    <property type="match status" value="1"/>
</dbReference>
<dbReference type="Gene3D" id="1.10.10.10">
    <property type="entry name" value="Winged helix-like DNA-binding domain superfamily/Winged helix DNA-binding domain"/>
    <property type="match status" value="1"/>
</dbReference>
<dbReference type="Proteomes" id="UP001225072">
    <property type="component" value="Unassembled WGS sequence"/>
</dbReference>
<dbReference type="RefSeq" id="WP_307447484.1">
    <property type="nucleotide sequence ID" value="NZ_JAUTAL010000001.1"/>
</dbReference>
<comment type="caution">
    <text evidence="5">The sequence shown here is derived from an EMBL/GenBank/DDBJ whole genome shotgun (WGS) entry which is preliminary data.</text>
</comment>
<gene>
    <name evidence="5" type="ORF">QE404_001098</name>
</gene>
<keyword evidence="6" id="KW-1185">Reference proteome</keyword>
<dbReference type="InterPro" id="IPR036388">
    <property type="entry name" value="WH-like_DNA-bd_sf"/>
</dbReference>
<dbReference type="PANTHER" id="PTHR44688">
    <property type="entry name" value="DNA-BINDING TRANSCRIPTIONAL ACTIVATOR DEVR_DOSR"/>
    <property type="match status" value="1"/>
</dbReference>
<keyword evidence="1" id="KW-0805">Transcription regulation</keyword>
<name>A0ABU0TFV8_9FLAO</name>
<dbReference type="Gene3D" id="3.30.450.20">
    <property type="entry name" value="PAS domain"/>
    <property type="match status" value="1"/>
</dbReference>
<dbReference type="CDD" id="cd06170">
    <property type="entry name" value="LuxR_C_like"/>
    <property type="match status" value="1"/>
</dbReference>
<dbReference type="PANTHER" id="PTHR44688:SF16">
    <property type="entry name" value="DNA-BINDING TRANSCRIPTIONAL ACTIVATOR DEVR_DOSR"/>
    <property type="match status" value="1"/>
</dbReference>
<dbReference type="InterPro" id="IPR016032">
    <property type="entry name" value="Sig_transdc_resp-reg_C-effctor"/>
</dbReference>
<keyword evidence="2 5" id="KW-0238">DNA-binding</keyword>
<proteinExistence type="predicted"/>
<evidence type="ECO:0000313" key="6">
    <source>
        <dbReference type="Proteomes" id="UP001225072"/>
    </source>
</evidence>
<evidence type="ECO:0000259" key="4">
    <source>
        <dbReference type="PROSITE" id="PS50043"/>
    </source>
</evidence>